<evidence type="ECO:0000313" key="2">
    <source>
        <dbReference type="Proteomes" id="UP000838412"/>
    </source>
</evidence>
<name>A0A8K0EZT2_BRALA</name>
<organism evidence="1 2">
    <name type="scientific">Branchiostoma lanceolatum</name>
    <name type="common">Common lancelet</name>
    <name type="synonym">Amphioxus lanceolatum</name>
    <dbReference type="NCBI Taxonomy" id="7740"/>
    <lineage>
        <taxon>Eukaryota</taxon>
        <taxon>Metazoa</taxon>
        <taxon>Chordata</taxon>
        <taxon>Cephalochordata</taxon>
        <taxon>Leptocardii</taxon>
        <taxon>Amphioxiformes</taxon>
        <taxon>Branchiostomatidae</taxon>
        <taxon>Branchiostoma</taxon>
    </lineage>
</organism>
<sequence length="107" mass="12437">MDFASGKLQRNFNVTDNILRRHSPTELRAHSLPNVSPSAKQSTEYSHQVYVHASQVFESLLPKVDRDKEVIRYARRGDGEVPRIHFRDEGSKRQTYNLAFTTLKCKY</sequence>
<dbReference type="OrthoDB" id="6817893at2759"/>
<dbReference type="Proteomes" id="UP000838412">
    <property type="component" value="Chromosome 6"/>
</dbReference>
<protein>
    <submittedName>
        <fullName evidence="1">Hypp3918 protein</fullName>
    </submittedName>
</protein>
<accession>A0A8K0EZT2</accession>
<keyword evidence="2" id="KW-1185">Reference proteome</keyword>
<gene>
    <name evidence="1" type="primary">Hypp3918</name>
    <name evidence="1" type="ORF">BLAG_LOCUS21489</name>
</gene>
<dbReference type="EMBL" id="OV696691">
    <property type="protein sequence ID" value="CAH1268594.1"/>
    <property type="molecule type" value="Genomic_DNA"/>
</dbReference>
<evidence type="ECO:0000313" key="1">
    <source>
        <dbReference type="EMBL" id="CAH1268594.1"/>
    </source>
</evidence>
<dbReference type="AlphaFoldDB" id="A0A8K0EZT2"/>
<proteinExistence type="predicted"/>
<reference evidence="1" key="1">
    <citation type="submission" date="2022-01" db="EMBL/GenBank/DDBJ databases">
        <authorList>
            <person name="Braso-Vives M."/>
        </authorList>
    </citation>
    <scope>NUCLEOTIDE SEQUENCE</scope>
</reference>